<evidence type="ECO:0000313" key="5">
    <source>
        <dbReference type="Proteomes" id="UP000606172"/>
    </source>
</evidence>
<keyword evidence="5" id="KW-1185">Reference proteome</keyword>
<dbReference type="Proteomes" id="UP000606172">
    <property type="component" value="Unassembled WGS sequence"/>
</dbReference>
<dbReference type="PANTHER" id="PTHR24421">
    <property type="entry name" value="NITRATE/NITRITE SENSOR PROTEIN NARX-RELATED"/>
    <property type="match status" value="1"/>
</dbReference>
<name>A0A919V972_9ACTN</name>
<dbReference type="Gene3D" id="3.30.565.10">
    <property type="entry name" value="Histidine kinase-like ATPase, C-terminal domain"/>
    <property type="match status" value="1"/>
</dbReference>
<dbReference type="AlphaFoldDB" id="A0A919V972"/>
<gene>
    <name evidence="4" type="ORF">Ssi02_52270</name>
</gene>
<proteinExistence type="predicted"/>
<keyword evidence="1" id="KW-0808">Transferase</keyword>
<keyword evidence="2" id="KW-0418">Kinase</keyword>
<evidence type="ECO:0000256" key="2">
    <source>
        <dbReference type="ARBA" id="ARBA00022777"/>
    </source>
</evidence>
<dbReference type="InterPro" id="IPR050482">
    <property type="entry name" value="Sensor_HK_TwoCompSys"/>
</dbReference>
<reference evidence="4" key="1">
    <citation type="submission" date="2021-01" db="EMBL/GenBank/DDBJ databases">
        <title>Whole genome shotgun sequence of Sinosporangium siamense NBRC 109515.</title>
        <authorList>
            <person name="Komaki H."/>
            <person name="Tamura T."/>
        </authorList>
    </citation>
    <scope>NUCLEOTIDE SEQUENCE</scope>
    <source>
        <strain evidence="4">NBRC 109515</strain>
    </source>
</reference>
<organism evidence="4 5">
    <name type="scientific">Sinosporangium siamense</name>
    <dbReference type="NCBI Taxonomy" id="1367973"/>
    <lineage>
        <taxon>Bacteria</taxon>
        <taxon>Bacillati</taxon>
        <taxon>Actinomycetota</taxon>
        <taxon>Actinomycetes</taxon>
        <taxon>Streptosporangiales</taxon>
        <taxon>Streptosporangiaceae</taxon>
        <taxon>Sinosporangium</taxon>
    </lineage>
</organism>
<dbReference type="GO" id="GO:0000160">
    <property type="term" value="P:phosphorelay signal transduction system"/>
    <property type="evidence" value="ECO:0007669"/>
    <property type="project" value="UniProtKB-KW"/>
</dbReference>
<evidence type="ECO:0000313" key="4">
    <source>
        <dbReference type="EMBL" id="GII94996.1"/>
    </source>
</evidence>
<protein>
    <submittedName>
        <fullName evidence="4">Uncharacterized protein</fullName>
    </submittedName>
</protein>
<dbReference type="RefSeq" id="WP_204030009.1">
    <property type="nucleotide sequence ID" value="NZ_BOOW01000032.1"/>
</dbReference>
<keyword evidence="3" id="KW-0902">Two-component regulatory system</keyword>
<dbReference type="SUPFAM" id="SSF55874">
    <property type="entry name" value="ATPase domain of HSP90 chaperone/DNA topoisomerase II/histidine kinase"/>
    <property type="match status" value="1"/>
</dbReference>
<accession>A0A919V972</accession>
<dbReference type="InterPro" id="IPR036890">
    <property type="entry name" value="HATPase_C_sf"/>
</dbReference>
<sequence length="142" mass="15110">MSFRLIHGEKPRGFAEELEDYFSLWSQRTGITVEVWATPQRALPNGVGEVVLTMIHEALDHVENHSGASTVSIALTANQRAAYLTISDDGDQEPAQKDMIADTVTMAGLSELGGTLTINSVPQAGTTLSVSLPYPAAPPCAS</sequence>
<comment type="caution">
    <text evidence="4">The sequence shown here is derived from an EMBL/GenBank/DDBJ whole genome shotgun (WGS) entry which is preliminary data.</text>
</comment>
<dbReference type="EMBL" id="BOOW01000032">
    <property type="protein sequence ID" value="GII94996.1"/>
    <property type="molecule type" value="Genomic_DNA"/>
</dbReference>
<evidence type="ECO:0000256" key="1">
    <source>
        <dbReference type="ARBA" id="ARBA00022679"/>
    </source>
</evidence>
<dbReference type="GO" id="GO:0016301">
    <property type="term" value="F:kinase activity"/>
    <property type="evidence" value="ECO:0007669"/>
    <property type="project" value="UniProtKB-KW"/>
</dbReference>
<evidence type="ECO:0000256" key="3">
    <source>
        <dbReference type="ARBA" id="ARBA00023012"/>
    </source>
</evidence>